<proteinExistence type="predicted"/>
<feature type="compositionally biased region" description="Basic and acidic residues" evidence="2">
    <location>
        <begin position="447"/>
        <end position="460"/>
    </location>
</feature>
<keyword evidence="1" id="KW-0802">TPR repeat</keyword>
<dbReference type="SMART" id="SM00028">
    <property type="entry name" value="TPR"/>
    <property type="match status" value="1"/>
</dbReference>
<keyword evidence="6" id="KW-1185">Reference proteome</keyword>
<dbReference type="InterPro" id="IPR019734">
    <property type="entry name" value="TPR_rpt"/>
</dbReference>
<dbReference type="Gene3D" id="3.40.50.410">
    <property type="entry name" value="von Willebrand factor, type A domain"/>
    <property type="match status" value="1"/>
</dbReference>
<keyword evidence="3" id="KW-1133">Transmembrane helix</keyword>
<evidence type="ECO:0000313" key="6">
    <source>
        <dbReference type="Proteomes" id="UP000254326"/>
    </source>
</evidence>
<dbReference type="PROSITE" id="PS50293">
    <property type="entry name" value="TPR_REGION"/>
    <property type="match status" value="1"/>
</dbReference>
<feature type="transmembrane region" description="Helical" evidence="3">
    <location>
        <begin position="61"/>
        <end position="79"/>
    </location>
</feature>
<feature type="transmembrane region" description="Helical" evidence="3">
    <location>
        <begin position="14"/>
        <end position="30"/>
    </location>
</feature>
<evidence type="ECO:0000313" key="5">
    <source>
        <dbReference type="EMBL" id="RDL43157.1"/>
    </source>
</evidence>
<gene>
    <name evidence="5" type="ORF">DN730_15735</name>
</gene>
<reference evidence="5 6" key="1">
    <citation type="submission" date="2018-06" db="EMBL/GenBank/DDBJ databases">
        <title>Marinomonas sp. YLB-05 draft genome sequence.</title>
        <authorList>
            <person name="Yu L."/>
            <person name="Tang X."/>
        </authorList>
    </citation>
    <scope>NUCLEOTIDE SEQUENCE [LARGE SCALE GENOMIC DNA]</scope>
    <source>
        <strain evidence="5 6">YLB-05</strain>
    </source>
</reference>
<sequence length="558" mass="62793">MTLFEIIHFNRPEWLWLIPIVALLTTLFYLNSTSTNLKKVVAPHLIPYLTTTNSKSVMNRWGGLACIIIFIIGLAGFSVSKTQTELYNSTHKTVFIVDQSLSLYATDVRPNRLTKAKQLLRDIINSDISGEIALVAFAGDAYVISPFTQDKETLIHFLVALDPVIMPLYGSRLTTGLDLAVSLLDTTDTQSNFVVLTDDLTQTDAEYLRNNQALKSISIDVITVGTEKGAEILLPNGETLRRNNLPVIPTTPVSQIKALVEEIGGNAFTHESSGSDIARIGQSNGFQDNVERTQVSGITWKEQGHWLALPFLIWLLWQFKTRVIFCLLLALPFLHQHADASPLDWFKTKDQQAQEAVNIGDWQRAANLFTKPDWKAASLYATQDYQGAAELLAPIASSPEELYNLANATALSGDLESAVKTYERALELKPNFKEAQENLDYLKQKMSDSEHQNGDDKPDQDSSNQPSPSQSTENSDQRGDQEQDKNSEKTDNQNESSEQSEPEETTPSSIQEDQQALDQWLRQIQDDPGTLLQRKLWYLHQERRNENHYNQEEGIQPW</sequence>
<feature type="region of interest" description="Disordered" evidence="2">
    <location>
        <begin position="447"/>
        <end position="522"/>
    </location>
</feature>
<dbReference type="InterPro" id="IPR050768">
    <property type="entry name" value="UPF0353/GerABKA_families"/>
</dbReference>
<accession>A0A370U5U8</accession>
<dbReference type="InterPro" id="IPR036465">
    <property type="entry name" value="vWFA_dom_sf"/>
</dbReference>
<dbReference type="SUPFAM" id="SSF53300">
    <property type="entry name" value="vWA-like"/>
    <property type="match status" value="1"/>
</dbReference>
<evidence type="ECO:0000256" key="1">
    <source>
        <dbReference type="PROSITE-ProRule" id="PRU00339"/>
    </source>
</evidence>
<organism evidence="5 6">
    <name type="scientific">Marinomonas piezotolerans</name>
    <dbReference type="NCBI Taxonomy" id="2213058"/>
    <lineage>
        <taxon>Bacteria</taxon>
        <taxon>Pseudomonadati</taxon>
        <taxon>Pseudomonadota</taxon>
        <taxon>Gammaproteobacteria</taxon>
        <taxon>Oceanospirillales</taxon>
        <taxon>Oceanospirillaceae</taxon>
        <taxon>Marinomonas</taxon>
    </lineage>
</organism>
<evidence type="ECO:0000256" key="3">
    <source>
        <dbReference type="SAM" id="Phobius"/>
    </source>
</evidence>
<dbReference type="Gene3D" id="1.25.40.10">
    <property type="entry name" value="Tetratricopeptide repeat domain"/>
    <property type="match status" value="1"/>
</dbReference>
<dbReference type="SUPFAM" id="SSF48452">
    <property type="entry name" value="TPR-like"/>
    <property type="match status" value="1"/>
</dbReference>
<dbReference type="SMART" id="SM00327">
    <property type="entry name" value="VWA"/>
    <property type="match status" value="1"/>
</dbReference>
<dbReference type="PROSITE" id="PS50005">
    <property type="entry name" value="TPR"/>
    <property type="match status" value="1"/>
</dbReference>
<feature type="repeat" description="TPR" evidence="1">
    <location>
        <begin position="399"/>
        <end position="432"/>
    </location>
</feature>
<evidence type="ECO:0000256" key="2">
    <source>
        <dbReference type="SAM" id="MobiDB-lite"/>
    </source>
</evidence>
<comment type="caution">
    <text evidence="5">The sequence shown here is derived from an EMBL/GenBank/DDBJ whole genome shotgun (WGS) entry which is preliminary data.</text>
</comment>
<dbReference type="AlphaFoldDB" id="A0A370U5U8"/>
<feature type="domain" description="VWFA" evidence="4">
    <location>
        <begin position="92"/>
        <end position="290"/>
    </location>
</feature>
<feature type="compositionally biased region" description="Basic and acidic residues" evidence="2">
    <location>
        <begin position="475"/>
        <end position="492"/>
    </location>
</feature>
<dbReference type="OrthoDB" id="9807628at2"/>
<protein>
    <recommendedName>
        <fullName evidence="4">VWFA domain-containing protein</fullName>
    </recommendedName>
</protein>
<dbReference type="InterPro" id="IPR002035">
    <property type="entry name" value="VWF_A"/>
</dbReference>
<dbReference type="InterPro" id="IPR011990">
    <property type="entry name" value="TPR-like_helical_dom_sf"/>
</dbReference>
<dbReference type="PANTHER" id="PTHR22550:SF14">
    <property type="entry name" value="VWFA DOMAIN-CONTAINING PROTEIN"/>
    <property type="match status" value="1"/>
</dbReference>
<dbReference type="PROSITE" id="PS50234">
    <property type="entry name" value="VWFA"/>
    <property type="match status" value="1"/>
</dbReference>
<feature type="compositionally biased region" description="Low complexity" evidence="2">
    <location>
        <begin position="461"/>
        <end position="471"/>
    </location>
</feature>
<evidence type="ECO:0000259" key="4">
    <source>
        <dbReference type="PROSITE" id="PS50234"/>
    </source>
</evidence>
<keyword evidence="3" id="KW-0472">Membrane</keyword>
<dbReference type="Pfam" id="PF13519">
    <property type="entry name" value="VWA_2"/>
    <property type="match status" value="1"/>
</dbReference>
<dbReference type="Proteomes" id="UP000254326">
    <property type="component" value="Unassembled WGS sequence"/>
</dbReference>
<name>A0A370U5U8_9GAMM</name>
<dbReference type="EMBL" id="QKRA01000009">
    <property type="protein sequence ID" value="RDL43157.1"/>
    <property type="molecule type" value="Genomic_DNA"/>
</dbReference>
<dbReference type="RefSeq" id="WP_115469108.1">
    <property type="nucleotide sequence ID" value="NZ_QKRA01000009.1"/>
</dbReference>
<keyword evidence="3" id="KW-0812">Transmembrane</keyword>
<dbReference type="PANTHER" id="PTHR22550">
    <property type="entry name" value="SPORE GERMINATION PROTEIN"/>
    <property type="match status" value="1"/>
</dbReference>